<gene>
    <name evidence="2" type="ORF">BsIDN1_24430</name>
</gene>
<dbReference type="Proteomes" id="UP000464658">
    <property type="component" value="Chromosome"/>
</dbReference>
<name>A0A5S9M7J7_BACIA</name>
<organism evidence="2 3">
    <name type="scientific">Bacillus safensis</name>
    <dbReference type="NCBI Taxonomy" id="561879"/>
    <lineage>
        <taxon>Bacteria</taxon>
        <taxon>Bacillati</taxon>
        <taxon>Bacillota</taxon>
        <taxon>Bacilli</taxon>
        <taxon>Bacillales</taxon>
        <taxon>Bacillaceae</taxon>
        <taxon>Bacillus</taxon>
    </lineage>
</organism>
<reference evidence="2 3" key="1">
    <citation type="submission" date="2019-12" db="EMBL/GenBank/DDBJ databases">
        <title>Full genome sequence of a Bacillus safensis strain isolated from commercially available natto in Indonesia.</title>
        <authorList>
            <person name="Yoshida M."/>
            <person name="Uomi M."/>
            <person name="Waturangi D."/>
            <person name="Ekaputri J.J."/>
            <person name="Setiamarga D.H.E."/>
        </authorList>
    </citation>
    <scope>NUCLEOTIDE SEQUENCE [LARGE SCALE GENOMIC DNA]</scope>
    <source>
        <strain evidence="2 3">IDN1</strain>
    </source>
</reference>
<evidence type="ECO:0000313" key="2">
    <source>
        <dbReference type="EMBL" id="BBP88825.1"/>
    </source>
</evidence>
<evidence type="ECO:0000256" key="1">
    <source>
        <dbReference type="SAM" id="Phobius"/>
    </source>
</evidence>
<protein>
    <submittedName>
        <fullName evidence="2">Uncharacterized protein</fullName>
    </submittedName>
</protein>
<keyword evidence="1" id="KW-1133">Transmembrane helix</keyword>
<keyword evidence="1" id="KW-0472">Membrane</keyword>
<evidence type="ECO:0000313" key="3">
    <source>
        <dbReference type="Proteomes" id="UP000464658"/>
    </source>
</evidence>
<dbReference type="AlphaFoldDB" id="A0A5S9M7J7"/>
<keyword evidence="1" id="KW-0812">Transmembrane</keyword>
<feature type="transmembrane region" description="Helical" evidence="1">
    <location>
        <begin position="39"/>
        <end position="61"/>
    </location>
</feature>
<accession>A0A5S9M7J7</accession>
<proteinExistence type="predicted"/>
<sequence>MKKICGTLSSVKIEQKSVKTGEVLAKPSIKKTKDLPYPWMWHFLFFMAGTPHTHVKVSFLFEKK</sequence>
<dbReference type="EMBL" id="AP021906">
    <property type="protein sequence ID" value="BBP88825.1"/>
    <property type="molecule type" value="Genomic_DNA"/>
</dbReference>